<dbReference type="NCBIfam" id="TIGR00756">
    <property type="entry name" value="PPR"/>
    <property type="match status" value="1"/>
</dbReference>
<feature type="region of interest" description="Disordered" evidence="7">
    <location>
        <begin position="408"/>
        <end position="446"/>
    </location>
</feature>
<evidence type="ECO:0000313" key="9">
    <source>
        <dbReference type="EMBL" id="KAF8748896.1"/>
    </source>
</evidence>
<dbReference type="GO" id="GO:0003729">
    <property type="term" value="F:mRNA binding"/>
    <property type="evidence" value="ECO:0007669"/>
    <property type="project" value="TreeGrafter"/>
</dbReference>
<feature type="domain" description="DRBM" evidence="8">
    <location>
        <begin position="466"/>
        <end position="535"/>
    </location>
</feature>
<accession>A0A835FE45</accession>
<evidence type="ECO:0000256" key="5">
    <source>
        <dbReference type="PROSITE-ProRule" id="PRU00266"/>
    </source>
</evidence>
<dbReference type="GO" id="GO:0003725">
    <property type="term" value="F:double-stranded RNA binding"/>
    <property type="evidence" value="ECO:0007669"/>
    <property type="project" value="InterPro"/>
</dbReference>
<dbReference type="EMBL" id="JACEFO010001060">
    <property type="protein sequence ID" value="KAF8748896.1"/>
    <property type="molecule type" value="Genomic_DNA"/>
</dbReference>
<feature type="repeat" description="PPR" evidence="6">
    <location>
        <begin position="217"/>
        <end position="251"/>
    </location>
</feature>
<dbReference type="PROSITE" id="PS51375">
    <property type="entry name" value="PPR"/>
    <property type="match status" value="3"/>
</dbReference>
<evidence type="ECO:0000256" key="7">
    <source>
        <dbReference type="SAM" id="MobiDB-lite"/>
    </source>
</evidence>
<keyword evidence="10" id="KW-1185">Reference proteome</keyword>
<dbReference type="GO" id="GO:0007005">
    <property type="term" value="P:mitochondrion organization"/>
    <property type="evidence" value="ECO:0007669"/>
    <property type="project" value="TreeGrafter"/>
</dbReference>
<dbReference type="InterPro" id="IPR002885">
    <property type="entry name" value="PPR_rpt"/>
</dbReference>
<dbReference type="PANTHER" id="PTHR47934">
    <property type="entry name" value="PENTATRICOPEPTIDE REPEAT-CONTAINING PROTEIN PET309, MITOCHONDRIAL"/>
    <property type="match status" value="1"/>
</dbReference>
<evidence type="ECO:0000256" key="4">
    <source>
        <dbReference type="ARBA" id="ARBA00037597"/>
    </source>
</evidence>
<dbReference type="SUPFAM" id="SSF54768">
    <property type="entry name" value="dsRNA-binding domain-like"/>
    <property type="match status" value="1"/>
</dbReference>
<comment type="caution">
    <text evidence="9">The sequence shown here is derived from an EMBL/GenBank/DDBJ whole genome shotgun (WGS) entry which is preliminary data.</text>
</comment>
<evidence type="ECO:0000256" key="1">
    <source>
        <dbReference type="ARBA" id="ARBA00022737"/>
    </source>
</evidence>
<evidence type="ECO:0000256" key="3">
    <source>
        <dbReference type="ARBA" id="ARBA00022946"/>
    </source>
</evidence>
<dbReference type="CDD" id="cd19907">
    <property type="entry name" value="DSRM_AtDRB-like_rpt1"/>
    <property type="match status" value="1"/>
</dbReference>
<feature type="repeat" description="PPR" evidence="6">
    <location>
        <begin position="110"/>
        <end position="144"/>
    </location>
</feature>
<organism evidence="9 10">
    <name type="scientific">Digitaria exilis</name>
    <dbReference type="NCBI Taxonomy" id="1010633"/>
    <lineage>
        <taxon>Eukaryota</taxon>
        <taxon>Viridiplantae</taxon>
        <taxon>Streptophyta</taxon>
        <taxon>Embryophyta</taxon>
        <taxon>Tracheophyta</taxon>
        <taxon>Spermatophyta</taxon>
        <taxon>Magnoliopsida</taxon>
        <taxon>Liliopsida</taxon>
        <taxon>Poales</taxon>
        <taxon>Poaceae</taxon>
        <taxon>PACMAD clade</taxon>
        <taxon>Panicoideae</taxon>
        <taxon>Panicodae</taxon>
        <taxon>Paniceae</taxon>
        <taxon>Anthephorinae</taxon>
        <taxon>Digitaria</taxon>
    </lineage>
</organism>
<dbReference type="GO" id="GO:0005739">
    <property type="term" value="C:mitochondrion"/>
    <property type="evidence" value="ECO:0007669"/>
    <property type="project" value="TreeGrafter"/>
</dbReference>
<evidence type="ECO:0000256" key="2">
    <source>
        <dbReference type="ARBA" id="ARBA00022884"/>
    </source>
</evidence>
<dbReference type="OrthoDB" id="185373at2759"/>
<name>A0A835FE45_9POAL</name>
<dbReference type="FunFam" id="3.30.160.20:FF:000047">
    <property type="entry name" value="double-stranded RNA-binding protein 1"/>
    <property type="match status" value="1"/>
</dbReference>
<sequence length="735" mass="80101">MSCSPEAALLLLVTLSRHRRFAAAATLLSTARCSTTHALNSLLAALCSPTSSSPATFLRIAPSVLLRAAPHAAPDAATFRIFTSALCRAQRPTAAADLLRCMPGLLLDPDPRHCRAVLASLCRFAPAPDALAFLDDMRRWGVPPSRSDHGAVLDALLREGMVAEAYELVAKQMDSYDGVAPGLPEFERVLRAFRESGSFDAVEEVFEEMLLRGLVPGARVYDVYVGALCDKGDLAGARRMLGCMDRAGCPPDVATFGVVVAGCVAAGDVDAAREVAREAELVAALRGGGHLAPARGLLLDILRCPDGCVGKEERCPMRIRARRLLDEVISALLRASIIAGVEWAVYRAAGETHAQAGGAWAIQILLLSSQSVLALLLLFRLEEPPLVACNRHLGTTVQWDQVAIERKRPHAQRHNPLKRPPTRTEPRRRRAMDGGGAAQLDAPTNIPPAPSIAAAPAGIRVENCYVFKSRLQEYAQKVGLPTPEYHTLKEGPSHEPIFKSTVVVNNTKYDSLPGFFSRKAAEQSAAEVALMEIRASSRSRAAAITPSSRMEDPAPGLLQLSRRSGSPAWLSNRRKEAWVRPPARIAQGRARHEVTRAGREVEALGRAAAIVIFAGDGFKMVGLWTRKFGISPEFAADMDDGLKTVLYPGIWRLGFLGFSPIMQELIITGPVKCRYCIDVFDLAIKALMYPVYYRYKRLYGIGLVHSDKQNAATIEIDCRPRRTSENDRRKESYQI</sequence>
<evidence type="ECO:0000256" key="6">
    <source>
        <dbReference type="PROSITE-ProRule" id="PRU00708"/>
    </source>
</evidence>
<keyword evidence="1" id="KW-0677">Repeat</keyword>
<dbReference type="Proteomes" id="UP000636709">
    <property type="component" value="Unassembled WGS sequence"/>
</dbReference>
<feature type="repeat" description="PPR" evidence="6">
    <location>
        <begin position="182"/>
        <end position="216"/>
    </location>
</feature>
<keyword evidence="2 5" id="KW-0694">RNA-binding</keyword>
<dbReference type="InterPro" id="IPR011990">
    <property type="entry name" value="TPR-like_helical_dom_sf"/>
</dbReference>
<protein>
    <recommendedName>
        <fullName evidence="8">DRBM domain-containing protein</fullName>
    </recommendedName>
</protein>
<dbReference type="PROSITE" id="PS50137">
    <property type="entry name" value="DS_RBD"/>
    <property type="match status" value="1"/>
</dbReference>
<feature type="compositionally biased region" description="Basic residues" evidence="7">
    <location>
        <begin position="408"/>
        <end position="430"/>
    </location>
</feature>
<dbReference type="SMART" id="SM00358">
    <property type="entry name" value="DSRM"/>
    <property type="match status" value="1"/>
</dbReference>
<dbReference type="InterPro" id="IPR044450">
    <property type="entry name" value="AtDRB-like_DSRM_1"/>
</dbReference>
<keyword evidence="3" id="KW-0809">Transit peptide</keyword>
<evidence type="ECO:0000259" key="8">
    <source>
        <dbReference type="PROSITE" id="PS50137"/>
    </source>
</evidence>
<reference evidence="9" key="1">
    <citation type="submission" date="2020-07" db="EMBL/GenBank/DDBJ databases">
        <title>Genome sequence and genetic diversity analysis of an under-domesticated orphan crop, white fonio (Digitaria exilis).</title>
        <authorList>
            <person name="Bennetzen J.L."/>
            <person name="Chen S."/>
            <person name="Ma X."/>
            <person name="Wang X."/>
            <person name="Yssel A.E.J."/>
            <person name="Chaluvadi S.R."/>
            <person name="Johnson M."/>
            <person name="Gangashetty P."/>
            <person name="Hamidou F."/>
            <person name="Sanogo M.D."/>
            <person name="Zwaenepoel A."/>
            <person name="Wallace J."/>
            <person name="Van De Peer Y."/>
            <person name="Van Deynze A."/>
        </authorList>
    </citation>
    <scope>NUCLEOTIDE SEQUENCE</scope>
    <source>
        <tissue evidence="9">Leaves</tissue>
    </source>
</reference>
<dbReference type="InterPro" id="IPR014720">
    <property type="entry name" value="dsRBD_dom"/>
</dbReference>
<evidence type="ECO:0000313" key="10">
    <source>
        <dbReference type="Proteomes" id="UP000636709"/>
    </source>
</evidence>
<dbReference type="Pfam" id="PF00035">
    <property type="entry name" value="dsrm"/>
    <property type="match status" value="1"/>
</dbReference>
<gene>
    <name evidence="9" type="ORF">HU200_012824</name>
</gene>
<proteinExistence type="predicted"/>
<dbReference type="InterPro" id="IPR051114">
    <property type="entry name" value="Mito_RNA_Proc_CCM1"/>
</dbReference>
<dbReference type="Pfam" id="PF01535">
    <property type="entry name" value="PPR"/>
    <property type="match status" value="1"/>
</dbReference>
<dbReference type="AlphaFoldDB" id="A0A835FE45"/>
<dbReference type="Gene3D" id="1.25.40.10">
    <property type="entry name" value="Tetratricopeptide repeat domain"/>
    <property type="match status" value="2"/>
</dbReference>
<dbReference type="PANTHER" id="PTHR47934:SF6">
    <property type="entry name" value="MITOCHONDRIAL GROUP I INTRON SPLICING FACTOR CCM1-RELATED"/>
    <property type="match status" value="1"/>
</dbReference>
<dbReference type="GO" id="GO:0006396">
    <property type="term" value="P:RNA processing"/>
    <property type="evidence" value="ECO:0007669"/>
    <property type="project" value="TreeGrafter"/>
</dbReference>
<comment type="function">
    <text evidence="4">Binds double-stranded RNA.</text>
</comment>
<dbReference type="Gene3D" id="3.30.160.20">
    <property type="match status" value="1"/>
</dbReference>